<gene>
    <name evidence="8" type="ORF">PITC_085070</name>
</gene>
<dbReference type="GO" id="GO:0000027">
    <property type="term" value="P:ribosomal large subunit assembly"/>
    <property type="evidence" value="ECO:0007669"/>
    <property type="project" value="TreeGrafter"/>
</dbReference>
<dbReference type="InterPro" id="IPR047021">
    <property type="entry name" value="REXO1/3/4-like"/>
</dbReference>
<dbReference type="OrthoDB" id="16516at2759"/>
<organism evidence="8 9">
    <name type="scientific">Penicillium italicum</name>
    <name type="common">Blue mold</name>
    <dbReference type="NCBI Taxonomy" id="40296"/>
    <lineage>
        <taxon>Eukaryota</taxon>
        <taxon>Fungi</taxon>
        <taxon>Dikarya</taxon>
        <taxon>Ascomycota</taxon>
        <taxon>Pezizomycotina</taxon>
        <taxon>Eurotiomycetes</taxon>
        <taxon>Eurotiomycetidae</taxon>
        <taxon>Eurotiales</taxon>
        <taxon>Aspergillaceae</taxon>
        <taxon>Penicillium</taxon>
    </lineage>
</organism>
<evidence type="ECO:0000313" key="9">
    <source>
        <dbReference type="Proteomes" id="UP000030104"/>
    </source>
</evidence>
<evidence type="ECO:0000256" key="6">
    <source>
        <dbReference type="SAM" id="MobiDB-lite"/>
    </source>
</evidence>
<proteinExistence type="predicted"/>
<feature type="domain" description="Exonuclease" evidence="7">
    <location>
        <begin position="92"/>
        <end position="250"/>
    </location>
</feature>
<accession>A0A0A2LCC8</accession>
<evidence type="ECO:0000259" key="7">
    <source>
        <dbReference type="SMART" id="SM00479"/>
    </source>
</evidence>
<dbReference type="GO" id="GO:0006364">
    <property type="term" value="P:rRNA processing"/>
    <property type="evidence" value="ECO:0007669"/>
    <property type="project" value="UniProtKB-KW"/>
</dbReference>
<reference evidence="8 9" key="1">
    <citation type="journal article" date="2015" name="Mol. Plant Microbe Interact.">
        <title>Genome, transcriptome, and functional analyses of Penicillium expansum provide new insights into secondary metabolism and pathogenicity.</title>
        <authorList>
            <person name="Ballester A.R."/>
            <person name="Marcet-Houben M."/>
            <person name="Levin E."/>
            <person name="Sela N."/>
            <person name="Selma-Lazaro C."/>
            <person name="Carmona L."/>
            <person name="Wisniewski M."/>
            <person name="Droby S."/>
            <person name="Gonzalez-Candelas L."/>
            <person name="Gabaldon T."/>
        </authorList>
    </citation>
    <scope>NUCLEOTIDE SEQUENCE [LARGE SCALE GENOMIC DNA]</scope>
    <source>
        <strain evidence="8 9">PHI-1</strain>
    </source>
</reference>
<dbReference type="AlphaFoldDB" id="A0A0A2LCC8"/>
<dbReference type="PANTHER" id="PTHR12801">
    <property type="entry name" value="RNA EXONUCLEASE REXO1 / RECO3 FAMILY MEMBER-RELATED"/>
    <property type="match status" value="1"/>
</dbReference>
<comment type="function">
    <text evidence="5">Exoribonuclease involved in ribosome biosynthesis. Involved in the processing of ITS1, the internal transcribed spacer localized between the 18S and 5.8S rRNAs.</text>
</comment>
<dbReference type="GO" id="GO:0005634">
    <property type="term" value="C:nucleus"/>
    <property type="evidence" value="ECO:0007669"/>
    <property type="project" value="TreeGrafter"/>
</dbReference>
<keyword evidence="9" id="KW-1185">Reference proteome</keyword>
<dbReference type="Proteomes" id="UP000030104">
    <property type="component" value="Unassembled WGS sequence"/>
</dbReference>
<dbReference type="InterPro" id="IPR012337">
    <property type="entry name" value="RNaseH-like_sf"/>
</dbReference>
<dbReference type="GO" id="GO:0003676">
    <property type="term" value="F:nucleic acid binding"/>
    <property type="evidence" value="ECO:0007669"/>
    <property type="project" value="InterPro"/>
</dbReference>
<dbReference type="HOGENOM" id="CLU_763141_0_0_1"/>
<evidence type="ECO:0000256" key="4">
    <source>
        <dbReference type="ARBA" id="ARBA00022839"/>
    </source>
</evidence>
<sequence>MEQMSSAQKERCGQCRVAVHDKKRAEKRRKDGCWGHPGKPVGHGQRFTCCGNSLFSPGCHQYKEHKIVHDPVAWKHNWELHEAPPNPVDYRYAVALDCEMGITDLGEQELIRVSAIDFFTGQILLDKLVFPKVWMFHTNFRFSGVSWPILSAARDASEALNGRDAAREELFRYIGPNNVVVLHGGRGDMLALRIIHHRILDTFRFVEGSLKANAKECLGREIQQGPGHDSLEDALACRDIADYFIKTLPFDHIYGPRYDQMWRSDVLDLDMPMVDGDIDPSGDHHHQRTEYRISNHMAPSNLGSPKRTAVELRICPNTRRRPENGKSKGGNSPGYLYVTRRSVSLKRVGTLTLDHLSQTSNTH</sequence>
<dbReference type="PhylomeDB" id="A0A0A2LCC8"/>
<keyword evidence="2" id="KW-0540">Nuclease</keyword>
<name>A0A0A2LCC8_PENIT</name>
<dbReference type="GO" id="GO:0004527">
    <property type="term" value="F:exonuclease activity"/>
    <property type="evidence" value="ECO:0007669"/>
    <property type="project" value="UniProtKB-KW"/>
</dbReference>
<evidence type="ECO:0000313" key="8">
    <source>
        <dbReference type="EMBL" id="KGO74260.1"/>
    </source>
</evidence>
<dbReference type="SUPFAM" id="SSF53098">
    <property type="entry name" value="Ribonuclease H-like"/>
    <property type="match status" value="1"/>
</dbReference>
<dbReference type="SMART" id="SM00479">
    <property type="entry name" value="EXOIII"/>
    <property type="match status" value="1"/>
</dbReference>
<dbReference type="STRING" id="40296.A0A0A2LCC8"/>
<feature type="region of interest" description="Disordered" evidence="6">
    <location>
        <begin position="315"/>
        <end position="336"/>
    </location>
</feature>
<evidence type="ECO:0000256" key="2">
    <source>
        <dbReference type="ARBA" id="ARBA00022722"/>
    </source>
</evidence>
<protein>
    <submittedName>
        <fullName evidence="8">Exonuclease, RNase T/DNA polymerase III</fullName>
    </submittedName>
</protein>
<evidence type="ECO:0000256" key="3">
    <source>
        <dbReference type="ARBA" id="ARBA00022801"/>
    </source>
</evidence>
<dbReference type="PANTHER" id="PTHR12801:SF45">
    <property type="entry name" value="RNA EXONUCLEASE 4"/>
    <property type="match status" value="1"/>
</dbReference>
<dbReference type="Gene3D" id="3.30.420.10">
    <property type="entry name" value="Ribonuclease H-like superfamily/Ribonuclease H"/>
    <property type="match status" value="1"/>
</dbReference>
<dbReference type="InterPro" id="IPR013520">
    <property type="entry name" value="Ribonucl_H"/>
</dbReference>
<dbReference type="EMBL" id="JQGA01000699">
    <property type="protein sequence ID" value="KGO74260.1"/>
    <property type="molecule type" value="Genomic_DNA"/>
</dbReference>
<keyword evidence="4 8" id="KW-0269">Exonuclease</keyword>
<evidence type="ECO:0000256" key="5">
    <source>
        <dbReference type="ARBA" id="ARBA00025599"/>
    </source>
</evidence>
<keyword evidence="3" id="KW-0378">Hydrolase</keyword>
<keyword evidence="1" id="KW-0698">rRNA processing</keyword>
<dbReference type="InterPro" id="IPR036397">
    <property type="entry name" value="RNaseH_sf"/>
</dbReference>
<evidence type="ECO:0000256" key="1">
    <source>
        <dbReference type="ARBA" id="ARBA00022552"/>
    </source>
</evidence>
<comment type="caution">
    <text evidence="8">The sequence shown here is derived from an EMBL/GenBank/DDBJ whole genome shotgun (WGS) entry which is preliminary data.</text>
</comment>